<proteinExistence type="predicted"/>
<accession>A0A2I0K9H4</accession>
<reference evidence="2 3" key="1">
    <citation type="submission" date="2017-11" db="EMBL/GenBank/DDBJ databases">
        <title>De-novo sequencing of pomegranate (Punica granatum L.) genome.</title>
        <authorList>
            <person name="Akparov Z."/>
            <person name="Amiraslanov A."/>
            <person name="Hajiyeva S."/>
            <person name="Abbasov M."/>
            <person name="Kaur K."/>
            <person name="Hamwieh A."/>
            <person name="Solovyev V."/>
            <person name="Salamov A."/>
            <person name="Braich B."/>
            <person name="Kosarev P."/>
            <person name="Mahmoud A."/>
            <person name="Hajiyev E."/>
            <person name="Babayeva S."/>
            <person name="Izzatullayeva V."/>
            <person name="Mammadov A."/>
            <person name="Mammadov A."/>
            <person name="Sharifova S."/>
            <person name="Ojaghi J."/>
            <person name="Eynullazada K."/>
            <person name="Bayramov B."/>
            <person name="Abdulazimova A."/>
            <person name="Shahmuradov I."/>
        </authorList>
    </citation>
    <scope>NUCLEOTIDE SEQUENCE [LARGE SCALE GENOMIC DNA]</scope>
    <source>
        <strain evidence="3">cv. AG2017</strain>
        <tissue evidence="2">Leaf</tissue>
    </source>
</reference>
<dbReference type="PANTHER" id="PTHR33437:SF2">
    <property type="entry name" value="OS06G0361200 PROTEIN"/>
    <property type="match status" value="1"/>
</dbReference>
<dbReference type="STRING" id="22663.A0A2I0K9H4"/>
<dbReference type="PANTHER" id="PTHR33437">
    <property type="entry name" value="OS06G0361200 PROTEIN"/>
    <property type="match status" value="1"/>
</dbReference>
<keyword evidence="3" id="KW-1185">Reference proteome</keyword>
<gene>
    <name evidence="2" type="ORF">CRG98_014351</name>
</gene>
<evidence type="ECO:0000313" key="2">
    <source>
        <dbReference type="EMBL" id="PKI65202.1"/>
    </source>
</evidence>
<name>A0A2I0K9H4_PUNGR</name>
<evidence type="ECO:0000256" key="1">
    <source>
        <dbReference type="SAM" id="MobiDB-lite"/>
    </source>
</evidence>
<evidence type="ECO:0000313" key="3">
    <source>
        <dbReference type="Proteomes" id="UP000233551"/>
    </source>
</evidence>
<organism evidence="2 3">
    <name type="scientific">Punica granatum</name>
    <name type="common">Pomegranate</name>
    <dbReference type="NCBI Taxonomy" id="22663"/>
    <lineage>
        <taxon>Eukaryota</taxon>
        <taxon>Viridiplantae</taxon>
        <taxon>Streptophyta</taxon>
        <taxon>Embryophyta</taxon>
        <taxon>Tracheophyta</taxon>
        <taxon>Spermatophyta</taxon>
        <taxon>Magnoliopsida</taxon>
        <taxon>eudicotyledons</taxon>
        <taxon>Gunneridae</taxon>
        <taxon>Pentapetalae</taxon>
        <taxon>rosids</taxon>
        <taxon>malvids</taxon>
        <taxon>Myrtales</taxon>
        <taxon>Lythraceae</taxon>
        <taxon>Punica</taxon>
    </lineage>
</organism>
<dbReference type="EMBL" id="PGOL01000763">
    <property type="protein sequence ID" value="PKI65202.1"/>
    <property type="molecule type" value="Genomic_DNA"/>
</dbReference>
<protein>
    <recommendedName>
        <fullName evidence="4">Retrotransposon gag domain-containing protein</fullName>
    </recommendedName>
</protein>
<dbReference type="AlphaFoldDB" id="A0A2I0K9H4"/>
<feature type="region of interest" description="Disordered" evidence="1">
    <location>
        <begin position="1"/>
        <end position="20"/>
    </location>
</feature>
<evidence type="ECO:0008006" key="4">
    <source>
        <dbReference type="Google" id="ProtNLM"/>
    </source>
</evidence>
<comment type="caution">
    <text evidence="2">The sequence shown here is derived from an EMBL/GenBank/DDBJ whole genome shotgun (WGS) entry which is preliminary data.</text>
</comment>
<sequence>MHTESNAHHRRSQVQCPCTPSARNPSAKLGLALTYCFAPSSVYVEDDSDWGRTTVVGSIPASQLQEIVRVALRRQVEAYSSSLVTYERPYTWRIELMRMPANYQSPKLQQPDGRGNPRQHVADFVKTCNNAGTEGDMPVKQFVRSLKGSAFDWYTDL</sequence>
<dbReference type="Proteomes" id="UP000233551">
    <property type="component" value="Unassembled WGS sequence"/>
</dbReference>